<evidence type="ECO:0000256" key="3">
    <source>
        <dbReference type="ARBA" id="ARBA00022723"/>
    </source>
</evidence>
<feature type="transmembrane region" description="Helical" evidence="7">
    <location>
        <begin position="49"/>
        <end position="67"/>
    </location>
</feature>
<dbReference type="GO" id="GO:0046872">
    <property type="term" value="F:metal ion binding"/>
    <property type="evidence" value="ECO:0007669"/>
    <property type="project" value="UniProtKB-KW"/>
</dbReference>
<dbReference type="PANTHER" id="PTHR30176">
    <property type="entry name" value="FERREDOXIN-TYPE PROTEIN NAPH"/>
    <property type="match status" value="1"/>
</dbReference>
<evidence type="ECO:0000256" key="5">
    <source>
        <dbReference type="ARBA" id="ARBA00023004"/>
    </source>
</evidence>
<protein>
    <submittedName>
        <fullName evidence="9">Nitrogen fixation protein FixG</fullName>
    </submittedName>
</protein>
<feature type="transmembrane region" description="Helical" evidence="7">
    <location>
        <begin position="205"/>
        <end position="226"/>
    </location>
</feature>
<keyword evidence="6" id="KW-0411">Iron-sulfur</keyword>
<dbReference type="RefSeq" id="WP_064781178.1">
    <property type="nucleotide sequence ID" value="NZ_JPVZ01000004.1"/>
</dbReference>
<gene>
    <name evidence="9" type="ORF">TH4_11630</name>
</gene>
<evidence type="ECO:0000256" key="2">
    <source>
        <dbReference type="ARBA" id="ARBA00022485"/>
    </source>
</evidence>
<dbReference type="Pfam" id="PF12801">
    <property type="entry name" value="Fer4_5"/>
    <property type="match status" value="1"/>
</dbReference>
<dbReference type="EMBL" id="JPVZ01000004">
    <property type="protein sequence ID" value="OAZ09825.1"/>
    <property type="molecule type" value="Genomic_DNA"/>
</dbReference>
<evidence type="ECO:0000256" key="6">
    <source>
        <dbReference type="ARBA" id="ARBA00023014"/>
    </source>
</evidence>
<feature type="transmembrane region" description="Helical" evidence="7">
    <location>
        <begin position="175"/>
        <end position="193"/>
    </location>
</feature>
<proteinExistence type="predicted"/>
<dbReference type="InterPro" id="IPR032879">
    <property type="entry name" value="FixG_C"/>
</dbReference>
<evidence type="ECO:0000256" key="4">
    <source>
        <dbReference type="ARBA" id="ARBA00022982"/>
    </source>
</evidence>
<feature type="transmembrane region" description="Helical" evidence="7">
    <location>
        <begin position="359"/>
        <end position="377"/>
    </location>
</feature>
<comment type="caution">
    <text evidence="9">The sequence shown here is derived from an EMBL/GenBank/DDBJ whole genome shotgun (WGS) entry which is preliminary data.</text>
</comment>
<dbReference type="InterPro" id="IPR013783">
    <property type="entry name" value="Ig-like_fold"/>
</dbReference>
<dbReference type="SUPFAM" id="SSF54862">
    <property type="entry name" value="4Fe-4S ferredoxins"/>
    <property type="match status" value="1"/>
</dbReference>
<organism evidence="9 10">
    <name type="scientific">Thalassospira tepidiphila MCCC 1A03514</name>
    <dbReference type="NCBI Taxonomy" id="1177930"/>
    <lineage>
        <taxon>Bacteria</taxon>
        <taxon>Pseudomonadati</taxon>
        <taxon>Pseudomonadota</taxon>
        <taxon>Alphaproteobacteria</taxon>
        <taxon>Rhodospirillales</taxon>
        <taxon>Thalassospiraceae</taxon>
        <taxon>Thalassospira</taxon>
    </lineage>
</organism>
<keyword evidence="4" id="KW-0249">Electron transport</keyword>
<sequence>MAMSTLQQPDIEPKNVPHIVDEGDYDEVPLYKKRDKVYPKRVSGRFRNLKWFALIALLGIYWVVPWLRWDRGPSAPDQAVLIDMDLGRAYFFFIEIWPQEVYYITGILIMAAVGLFLATSLFGRIWCGYACPQTVWTDLFMLVERYIQGDRNARVRLDKSKWTLEKIWKISATHLAWIVISMATGGAFVLYFHDAPTVMVDIFTANATFGTYVTIAFLTGSTYLLAGWAREQVCTYMCPWPRFQSAMLDDESMIVTYESWRGETRGPIKRKNLMRGEVPETGHCIDCHACVNVCPTGIDIRDGLQLECIGCGLCIDACNEMMDKVGFPRDLVRFDSVQNSQLRSQGKATRVRIIRPRTIFYSLLLVIIAVVMMFGLANRSVLELNVLRDRNPLFVALSDGDVRNGYTLKVLNKEQAEKTYVLSLEGIDATDFQIIGLTPNQDGTYDLDVAPDRVGSFRVFVAADPQTLDGKSTPFEFTVTDKETGNTETYDTVFAGPENDR</sequence>
<evidence type="ECO:0000256" key="1">
    <source>
        <dbReference type="ARBA" id="ARBA00022448"/>
    </source>
</evidence>
<dbReference type="InterPro" id="IPR017900">
    <property type="entry name" value="4Fe4S_Fe_S_CS"/>
</dbReference>
<dbReference type="PROSITE" id="PS51379">
    <property type="entry name" value="4FE4S_FER_2"/>
    <property type="match status" value="1"/>
</dbReference>
<dbReference type="Proteomes" id="UP000094009">
    <property type="component" value="Unassembled WGS sequence"/>
</dbReference>
<name>A0A853KZC4_9PROT</name>
<dbReference type="Pfam" id="PF11614">
    <property type="entry name" value="FixG_C"/>
    <property type="match status" value="1"/>
</dbReference>
<evidence type="ECO:0000259" key="8">
    <source>
        <dbReference type="PROSITE" id="PS51379"/>
    </source>
</evidence>
<evidence type="ECO:0000313" key="10">
    <source>
        <dbReference type="Proteomes" id="UP000094009"/>
    </source>
</evidence>
<keyword evidence="7" id="KW-0472">Membrane</keyword>
<dbReference type="InterPro" id="IPR014116">
    <property type="entry name" value="Cyt_c_oxidase_cbb3_FixG"/>
</dbReference>
<reference evidence="9 10" key="1">
    <citation type="submission" date="2014-07" db="EMBL/GenBank/DDBJ databases">
        <title>Draft genome sequence of Thalassospira tepidiphila 1-1B.</title>
        <authorList>
            <person name="Lai Q."/>
            <person name="Shao Z."/>
        </authorList>
    </citation>
    <scope>NUCLEOTIDE SEQUENCE [LARGE SCALE GENOMIC DNA]</scope>
    <source>
        <strain evidence="9 10">MCCC 1A03514</strain>
    </source>
</reference>
<dbReference type="PANTHER" id="PTHR30176:SF3">
    <property type="entry name" value="FERREDOXIN-TYPE PROTEIN NAPH"/>
    <property type="match status" value="1"/>
</dbReference>
<keyword evidence="7" id="KW-0812">Transmembrane</keyword>
<accession>A0A853KZC4</accession>
<evidence type="ECO:0000256" key="7">
    <source>
        <dbReference type="SAM" id="Phobius"/>
    </source>
</evidence>
<keyword evidence="5" id="KW-0408">Iron</keyword>
<keyword evidence="2" id="KW-0004">4Fe-4S</keyword>
<dbReference type="PROSITE" id="PS00198">
    <property type="entry name" value="4FE4S_FER_1"/>
    <property type="match status" value="1"/>
</dbReference>
<keyword evidence="3" id="KW-0479">Metal-binding</keyword>
<dbReference type="AlphaFoldDB" id="A0A853KZC4"/>
<dbReference type="InterPro" id="IPR051684">
    <property type="entry name" value="Electron_Trans/Redox"/>
</dbReference>
<evidence type="ECO:0000313" key="9">
    <source>
        <dbReference type="EMBL" id="OAZ09825.1"/>
    </source>
</evidence>
<keyword evidence="7" id="KW-1133">Transmembrane helix</keyword>
<feature type="transmembrane region" description="Helical" evidence="7">
    <location>
        <begin position="101"/>
        <end position="122"/>
    </location>
</feature>
<dbReference type="InterPro" id="IPR017896">
    <property type="entry name" value="4Fe4S_Fe-S-bd"/>
</dbReference>
<dbReference type="Gene3D" id="2.60.40.10">
    <property type="entry name" value="Immunoglobulins"/>
    <property type="match status" value="1"/>
</dbReference>
<dbReference type="GO" id="GO:0005886">
    <property type="term" value="C:plasma membrane"/>
    <property type="evidence" value="ECO:0007669"/>
    <property type="project" value="TreeGrafter"/>
</dbReference>
<feature type="domain" description="4Fe-4S ferredoxin-type" evidence="8">
    <location>
        <begin position="274"/>
        <end position="303"/>
    </location>
</feature>
<dbReference type="NCBIfam" id="TIGR02745">
    <property type="entry name" value="ccoG_rdxA_fixG"/>
    <property type="match status" value="1"/>
</dbReference>
<dbReference type="GO" id="GO:0051539">
    <property type="term" value="F:4 iron, 4 sulfur cluster binding"/>
    <property type="evidence" value="ECO:0007669"/>
    <property type="project" value="UniProtKB-KW"/>
</dbReference>
<keyword evidence="1" id="KW-0813">Transport</keyword>
<dbReference type="Pfam" id="PF13746">
    <property type="entry name" value="Fer4_18"/>
    <property type="match status" value="1"/>
</dbReference>